<feature type="non-terminal residue" evidence="1">
    <location>
        <position position="91"/>
    </location>
</feature>
<accession>X0UY23</accession>
<dbReference type="EMBL" id="BARS01026003">
    <property type="protein sequence ID" value="GAG10685.1"/>
    <property type="molecule type" value="Genomic_DNA"/>
</dbReference>
<sequence>MSEEKKEKNNIIDDHRNMLVFSGNLSSFHLDNLKIFPKIVFDDIKTFTLHYDFYEGKDGDKKLCSGKVIYDITFDKEPNLATEDFNKRMGD</sequence>
<evidence type="ECO:0000313" key="1">
    <source>
        <dbReference type="EMBL" id="GAG10685.1"/>
    </source>
</evidence>
<comment type="caution">
    <text evidence="1">The sequence shown here is derived from an EMBL/GenBank/DDBJ whole genome shotgun (WGS) entry which is preliminary data.</text>
</comment>
<name>X0UY23_9ZZZZ</name>
<organism evidence="1">
    <name type="scientific">marine sediment metagenome</name>
    <dbReference type="NCBI Taxonomy" id="412755"/>
    <lineage>
        <taxon>unclassified sequences</taxon>
        <taxon>metagenomes</taxon>
        <taxon>ecological metagenomes</taxon>
    </lineage>
</organism>
<proteinExistence type="predicted"/>
<gene>
    <name evidence="1" type="ORF">S01H1_41024</name>
</gene>
<protein>
    <submittedName>
        <fullName evidence="1">Uncharacterized protein</fullName>
    </submittedName>
</protein>
<reference evidence="1" key="1">
    <citation type="journal article" date="2014" name="Front. Microbiol.">
        <title>High frequency of phylogenetically diverse reductive dehalogenase-homologous genes in deep subseafloor sedimentary metagenomes.</title>
        <authorList>
            <person name="Kawai M."/>
            <person name="Futagami T."/>
            <person name="Toyoda A."/>
            <person name="Takaki Y."/>
            <person name="Nishi S."/>
            <person name="Hori S."/>
            <person name="Arai W."/>
            <person name="Tsubouchi T."/>
            <person name="Morono Y."/>
            <person name="Uchiyama I."/>
            <person name="Ito T."/>
            <person name="Fujiyama A."/>
            <person name="Inagaki F."/>
            <person name="Takami H."/>
        </authorList>
    </citation>
    <scope>NUCLEOTIDE SEQUENCE</scope>
    <source>
        <strain evidence="1">Expedition CK06-06</strain>
    </source>
</reference>
<dbReference type="AlphaFoldDB" id="X0UY23"/>